<dbReference type="CDD" id="cd00037">
    <property type="entry name" value="CLECT"/>
    <property type="match status" value="1"/>
</dbReference>
<dbReference type="PROSITE" id="PS00615">
    <property type="entry name" value="C_TYPE_LECTIN_1"/>
    <property type="match status" value="1"/>
</dbReference>
<dbReference type="SUPFAM" id="SSF56436">
    <property type="entry name" value="C-type lectin-like"/>
    <property type="match status" value="2"/>
</dbReference>
<evidence type="ECO:0000313" key="4">
    <source>
        <dbReference type="Proteomes" id="UP000265140"/>
    </source>
</evidence>
<dbReference type="Ensembl" id="ENSELUT00000040339.3">
    <property type="protein sequence ID" value="ENSELUP00000037738.3"/>
    <property type="gene ID" value="ENSELUG00000017459.3"/>
</dbReference>
<reference evidence="3" key="3">
    <citation type="submission" date="2025-08" db="UniProtKB">
        <authorList>
            <consortium name="Ensembl"/>
        </authorList>
    </citation>
    <scope>IDENTIFICATION</scope>
</reference>
<dbReference type="InterPro" id="IPR016186">
    <property type="entry name" value="C-type_lectin-like/link_sf"/>
</dbReference>
<dbReference type="InterPro" id="IPR018378">
    <property type="entry name" value="C-type_lectin_CS"/>
</dbReference>
<keyword evidence="1" id="KW-1015">Disulfide bond</keyword>
<protein>
    <recommendedName>
        <fullName evidence="2">C-type lectin domain-containing protein</fullName>
    </recommendedName>
</protein>
<dbReference type="PROSITE" id="PS50041">
    <property type="entry name" value="C_TYPE_LECTIN_2"/>
    <property type="match status" value="2"/>
</dbReference>
<dbReference type="PANTHER" id="PTHR45784">
    <property type="entry name" value="C-TYPE LECTIN DOMAIN FAMILY 20 MEMBER A-RELATED"/>
    <property type="match status" value="1"/>
</dbReference>
<dbReference type="AlphaFoldDB" id="A0A3P9A9Q3"/>
<organism evidence="3 4">
    <name type="scientific">Esox lucius</name>
    <name type="common">Northern pike</name>
    <dbReference type="NCBI Taxonomy" id="8010"/>
    <lineage>
        <taxon>Eukaryota</taxon>
        <taxon>Metazoa</taxon>
        <taxon>Chordata</taxon>
        <taxon>Craniata</taxon>
        <taxon>Vertebrata</taxon>
        <taxon>Euteleostomi</taxon>
        <taxon>Actinopterygii</taxon>
        <taxon>Neopterygii</taxon>
        <taxon>Teleostei</taxon>
        <taxon>Protacanthopterygii</taxon>
        <taxon>Esociformes</taxon>
        <taxon>Esocidae</taxon>
        <taxon>Esox</taxon>
    </lineage>
</organism>
<dbReference type="Gene3D" id="3.10.100.10">
    <property type="entry name" value="Mannose-Binding Protein A, subunit A"/>
    <property type="match status" value="2"/>
</dbReference>
<accession>A0A3P9A9Q3</accession>
<dbReference type="OMA" id="IGLQHDQ"/>
<evidence type="ECO:0000256" key="1">
    <source>
        <dbReference type="ARBA" id="ARBA00023157"/>
    </source>
</evidence>
<reference evidence="4" key="1">
    <citation type="journal article" date="2014" name="PLoS ONE">
        <title>The genome and linkage map of the northern pike (Esox lucius): conserved synteny revealed between the salmonid sister group and the Neoteleostei.</title>
        <authorList>
            <person name="Rondeau E.B."/>
            <person name="Minkley D.R."/>
            <person name="Leong J.S."/>
            <person name="Messmer A.M."/>
            <person name="Jantzen J.R."/>
            <person name="von Schalburg K.R."/>
            <person name="Lemon C."/>
            <person name="Bird N.H."/>
            <person name="Koop B.F."/>
        </authorList>
    </citation>
    <scope>NUCLEOTIDE SEQUENCE</scope>
</reference>
<dbReference type="InParanoid" id="A0A3P9A9Q3"/>
<dbReference type="SMART" id="SM00034">
    <property type="entry name" value="CLECT"/>
    <property type="match status" value="2"/>
</dbReference>
<dbReference type="InterPro" id="IPR016187">
    <property type="entry name" value="CTDL_fold"/>
</dbReference>
<reference evidence="3" key="2">
    <citation type="submission" date="2020-02" db="EMBL/GenBank/DDBJ databases">
        <title>Esox lucius (northern pike) genome, fEsoLuc1, primary haplotype.</title>
        <authorList>
            <person name="Myers G."/>
            <person name="Karagic N."/>
            <person name="Meyer A."/>
            <person name="Pippel M."/>
            <person name="Reichard M."/>
            <person name="Winkler S."/>
            <person name="Tracey A."/>
            <person name="Sims Y."/>
            <person name="Howe K."/>
            <person name="Rhie A."/>
            <person name="Formenti G."/>
            <person name="Durbin R."/>
            <person name="Fedrigo O."/>
            <person name="Jarvis E.D."/>
        </authorList>
    </citation>
    <scope>NUCLEOTIDE SEQUENCE [LARGE SCALE GENOMIC DNA]</scope>
</reference>
<dbReference type="Bgee" id="ENSELUG00000017459">
    <property type="expression patterns" value="Expressed in mesonephros and 2 other cell types or tissues"/>
</dbReference>
<dbReference type="Proteomes" id="UP000265140">
    <property type="component" value="Chromosome 23"/>
</dbReference>
<proteinExistence type="predicted"/>
<name>A0A3P9A9Q3_ESOLU</name>
<feature type="domain" description="C-type lectin" evidence="2">
    <location>
        <begin position="128"/>
        <end position="250"/>
    </location>
</feature>
<keyword evidence="4" id="KW-1185">Reference proteome</keyword>
<evidence type="ECO:0000313" key="3">
    <source>
        <dbReference type="Ensembl" id="ENSELUP00000037738.3"/>
    </source>
</evidence>
<dbReference type="PANTHER" id="PTHR45784:SF3">
    <property type="entry name" value="C-TYPE LECTIN DOMAIN FAMILY 4 MEMBER K-LIKE-RELATED"/>
    <property type="match status" value="1"/>
</dbReference>
<sequence>MITDFLSSEKTRELWKPSILLWPDDTLPGYKLVMQNLNWYEAQNYCRTNFTDLVSIMNDRQNEELKDWGMNSTTPFWIGLLYDDWEWADGGYSAYRNWPGTTNPLPNKYTVLLNNKTSLTMIGALCSFLAELFKLIKELMTWEQALKYCEQKHNRLLHIESKEDQSVVEQSLRGANVPGPVWIGLRQSRLFGFWVWINGIPLKREDWHNWEGGRQPEQPLSHHCAAMAMEKGDFKWSDQDCLSIHYFICEDRETYRRV</sequence>
<dbReference type="GeneTree" id="ENSGT00940000163911"/>
<feature type="domain" description="C-type lectin" evidence="2">
    <location>
        <begin position="30"/>
        <end position="104"/>
    </location>
</feature>
<reference evidence="3" key="4">
    <citation type="submission" date="2025-09" db="UniProtKB">
        <authorList>
            <consortium name="Ensembl"/>
        </authorList>
    </citation>
    <scope>IDENTIFICATION</scope>
</reference>
<evidence type="ECO:0000259" key="2">
    <source>
        <dbReference type="PROSITE" id="PS50041"/>
    </source>
</evidence>
<dbReference type="Pfam" id="PF00059">
    <property type="entry name" value="Lectin_C"/>
    <property type="match status" value="2"/>
</dbReference>
<dbReference type="InterPro" id="IPR001304">
    <property type="entry name" value="C-type_lectin-like"/>
</dbReference>